<dbReference type="InterPro" id="IPR000073">
    <property type="entry name" value="AB_hydrolase_1"/>
</dbReference>
<evidence type="ECO:0000313" key="4">
    <source>
        <dbReference type="Proteomes" id="UP000275048"/>
    </source>
</evidence>
<evidence type="ECO:0000256" key="1">
    <source>
        <dbReference type="SAM" id="MobiDB-lite"/>
    </source>
</evidence>
<keyword evidence="3" id="KW-0378">Hydrolase</keyword>
<dbReference type="Proteomes" id="UP000275048">
    <property type="component" value="Unassembled WGS sequence"/>
</dbReference>
<dbReference type="AlphaFoldDB" id="A0A3M8AMP8"/>
<gene>
    <name evidence="3" type="ORF">EDM22_00965</name>
</gene>
<dbReference type="GO" id="GO:0016787">
    <property type="term" value="F:hydrolase activity"/>
    <property type="evidence" value="ECO:0007669"/>
    <property type="project" value="UniProtKB-KW"/>
</dbReference>
<organism evidence="3 4">
    <name type="scientific">Agromyces tardus</name>
    <dbReference type="NCBI Taxonomy" id="2583849"/>
    <lineage>
        <taxon>Bacteria</taxon>
        <taxon>Bacillati</taxon>
        <taxon>Actinomycetota</taxon>
        <taxon>Actinomycetes</taxon>
        <taxon>Micrococcales</taxon>
        <taxon>Microbacteriaceae</taxon>
        <taxon>Agromyces</taxon>
    </lineage>
</organism>
<dbReference type="Pfam" id="PF12697">
    <property type="entry name" value="Abhydrolase_6"/>
    <property type="match status" value="1"/>
</dbReference>
<proteinExistence type="predicted"/>
<dbReference type="Gene3D" id="3.40.50.1820">
    <property type="entry name" value="alpha/beta hydrolase"/>
    <property type="match status" value="1"/>
</dbReference>
<feature type="region of interest" description="Disordered" evidence="1">
    <location>
        <begin position="80"/>
        <end position="102"/>
    </location>
</feature>
<feature type="region of interest" description="Disordered" evidence="1">
    <location>
        <begin position="24"/>
        <end position="51"/>
    </location>
</feature>
<name>A0A3M8AMP8_9MICO</name>
<dbReference type="PANTHER" id="PTHR43798">
    <property type="entry name" value="MONOACYLGLYCEROL LIPASE"/>
    <property type="match status" value="1"/>
</dbReference>
<accession>A0A3M8AMP8</accession>
<feature type="domain" description="AB hydrolase-1" evidence="2">
    <location>
        <begin position="134"/>
        <end position="368"/>
    </location>
</feature>
<dbReference type="PANTHER" id="PTHR43798:SF33">
    <property type="entry name" value="HYDROLASE, PUTATIVE (AFU_ORTHOLOGUE AFUA_2G14860)-RELATED"/>
    <property type="match status" value="1"/>
</dbReference>
<protein>
    <submittedName>
        <fullName evidence="3">Alpha/beta hydrolase</fullName>
    </submittedName>
</protein>
<reference evidence="3 4" key="1">
    <citation type="submission" date="2018-10" db="EMBL/GenBank/DDBJ databases">
        <title>Isolation, diversity and antibacterial activity of antinobacteria from the wheat rhizosphere soil.</title>
        <authorList>
            <person name="Sun T."/>
        </authorList>
    </citation>
    <scope>NUCLEOTIDE SEQUENCE [LARGE SCALE GENOMIC DNA]</scope>
    <source>
        <strain evidence="3 4">SJ-23</strain>
    </source>
</reference>
<sequence length="381" mass="39068">MREDLRVRGSGGRGCRHCRYRRVRRSLRSRSAPSSRRRDGAAMNVRRHTRHASARMPVGAAPFVALVVLAAMSACTGAPVPAASPSDATADATGAGPAASGAFDPDMVDSAGLVDIGGGRELFLECSGTGSPTVVLISGAGVAADNWGYAVADAGASVESAMPSDSAVFPATARFTRVCAYDRPGTQPWDGSAGGSTPVPQPTTTQADAADLEALLTAAEIPGPYVVVGHSLGGLIATTFARTHPDDVSGVVLVDPASQFLQTALPPEVWSRWMQSVAEAGAKHPELESPDYPSSIAALDATPPLPPMPAAVLSADQPFDFLGIGDADAYWPQWLEAHALLAASLGATHVTTTNSGHFVANVSPALVIEQICAVVAPADGC</sequence>
<comment type="caution">
    <text evidence="3">The sequence shown here is derived from an EMBL/GenBank/DDBJ whole genome shotgun (WGS) entry which is preliminary data.</text>
</comment>
<dbReference type="GO" id="GO:0016020">
    <property type="term" value="C:membrane"/>
    <property type="evidence" value="ECO:0007669"/>
    <property type="project" value="TreeGrafter"/>
</dbReference>
<evidence type="ECO:0000259" key="2">
    <source>
        <dbReference type="Pfam" id="PF12697"/>
    </source>
</evidence>
<dbReference type="SUPFAM" id="SSF53474">
    <property type="entry name" value="alpha/beta-Hydrolases"/>
    <property type="match status" value="1"/>
</dbReference>
<keyword evidence="4" id="KW-1185">Reference proteome</keyword>
<dbReference type="InterPro" id="IPR029058">
    <property type="entry name" value="AB_hydrolase_fold"/>
</dbReference>
<dbReference type="EMBL" id="RHHB01000001">
    <property type="protein sequence ID" value="RNB52309.1"/>
    <property type="molecule type" value="Genomic_DNA"/>
</dbReference>
<dbReference type="InterPro" id="IPR050266">
    <property type="entry name" value="AB_hydrolase_sf"/>
</dbReference>
<evidence type="ECO:0000313" key="3">
    <source>
        <dbReference type="EMBL" id="RNB52309.1"/>
    </source>
</evidence>
<dbReference type="OrthoDB" id="7185741at2"/>